<feature type="domain" description="Ketosynthase family 3 (KS3)" evidence="8">
    <location>
        <begin position="1"/>
        <end position="427"/>
    </location>
</feature>
<dbReference type="GO" id="GO:0044550">
    <property type="term" value="P:secondary metabolite biosynthetic process"/>
    <property type="evidence" value="ECO:0007669"/>
    <property type="project" value="UniProtKB-ARBA"/>
</dbReference>
<dbReference type="SMART" id="SM00823">
    <property type="entry name" value="PKS_PP"/>
    <property type="match status" value="1"/>
</dbReference>
<dbReference type="InterPro" id="IPR057326">
    <property type="entry name" value="KR_dom"/>
</dbReference>
<dbReference type="PANTHER" id="PTHR43775">
    <property type="entry name" value="FATTY ACID SYNTHASE"/>
    <property type="match status" value="1"/>
</dbReference>
<dbReference type="FunFam" id="1.10.1200.10:FF:000016">
    <property type="entry name" value="Non-ribosomal peptide synthase"/>
    <property type="match status" value="1"/>
</dbReference>
<feature type="domain" description="Carrier" evidence="7">
    <location>
        <begin position="1408"/>
        <end position="1483"/>
    </location>
</feature>
<dbReference type="PROSITE" id="PS00606">
    <property type="entry name" value="KS3_1"/>
    <property type="match status" value="1"/>
</dbReference>
<dbReference type="EMBL" id="CP021434">
    <property type="protein sequence ID" value="ARU64006.1"/>
    <property type="molecule type" value="Genomic_DNA"/>
</dbReference>
<dbReference type="InterPro" id="IPR049490">
    <property type="entry name" value="C883_1060-like_KR_N"/>
</dbReference>
<dbReference type="PROSITE" id="PS52004">
    <property type="entry name" value="KS3_2"/>
    <property type="match status" value="1"/>
</dbReference>
<dbReference type="Pfam" id="PF02801">
    <property type="entry name" value="Ketoacyl-synt_C"/>
    <property type="match status" value="1"/>
</dbReference>
<dbReference type="GO" id="GO:0031177">
    <property type="term" value="F:phosphopantetheine binding"/>
    <property type="evidence" value="ECO:0007669"/>
    <property type="project" value="InterPro"/>
</dbReference>
<dbReference type="InterPro" id="IPR020806">
    <property type="entry name" value="PKS_PP-bd"/>
</dbReference>
<protein>
    <submittedName>
        <fullName evidence="9">Uncharacterized protein</fullName>
    </submittedName>
</protein>
<dbReference type="CDD" id="cd00833">
    <property type="entry name" value="PKS"/>
    <property type="match status" value="1"/>
</dbReference>
<dbReference type="Gene3D" id="3.40.366.10">
    <property type="entry name" value="Malonyl-Coenzyme A Acyl Carrier Protein, domain 2"/>
    <property type="match status" value="1"/>
</dbReference>
<dbReference type="InterPro" id="IPR014031">
    <property type="entry name" value="Ketoacyl_synth_C"/>
</dbReference>
<dbReference type="InterPro" id="IPR018201">
    <property type="entry name" value="Ketoacyl_synth_AS"/>
</dbReference>
<reference evidence="10" key="1">
    <citation type="submission" date="2017-05" db="EMBL/GenBank/DDBJ databases">
        <authorList>
            <person name="Sung H."/>
        </authorList>
    </citation>
    <scope>NUCLEOTIDE SEQUENCE [LARGE SCALE GENOMIC DNA]</scope>
    <source>
        <strain evidence="10">AR23208</strain>
    </source>
</reference>
<dbReference type="GO" id="GO:0004312">
    <property type="term" value="F:fatty acid synthase activity"/>
    <property type="evidence" value="ECO:0007669"/>
    <property type="project" value="TreeGrafter"/>
</dbReference>
<dbReference type="InterPro" id="IPR036736">
    <property type="entry name" value="ACP-like_sf"/>
</dbReference>
<gene>
    <name evidence="9" type="ORF">CBW65_23475</name>
</gene>
<dbReference type="SUPFAM" id="SSF52151">
    <property type="entry name" value="FabD/lysophospholipase-like"/>
    <property type="match status" value="1"/>
</dbReference>
<evidence type="ECO:0000256" key="6">
    <source>
        <dbReference type="ARBA" id="ARBA00023268"/>
    </source>
</evidence>
<dbReference type="InterPro" id="IPR050091">
    <property type="entry name" value="PKS_NRPS_Biosynth_Enz"/>
</dbReference>
<keyword evidence="2" id="KW-0597">Phosphoprotein</keyword>
<dbReference type="PROSITE" id="PS00012">
    <property type="entry name" value="PHOSPHOPANTETHEINE"/>
    <property type="match status" value="1"/>
</dbReference>
<evidence type="ECO:0000256" key="2">
    <source>
        <dbReference type="ARBA" id="ARBA00022553"/>
    </source>
</evidence>
<dbReference type="Gene3D" id="3.40.47.10">
    <property type="match status" value="1"/>
</dbReference>
<dbReference type="GO" id="GO:0006633">
    <property type="term" value="P:fatty acid biosynthetic process"/>
    <property type="evidence" value="ECO:0007669"/>
    <property type="project" value="InterPro"/>
</dbReference>
<dbReference type="SUPFAM" id="SSF55048">
    <property type="entry name" value="Probable ACP-binding domain of malonyl-CoA ACP transacylase"/>
    <property type="match status" value="1"/>
</dbReference>
<dbReference type="SUPFAM" id="SSF47336">
    <property type="entry name" value="ACP-like"/>
    <property type="match status" value="1"/>
</dbReference>
<dbReference type="Gene3D" id="3.40.50.720">
    <property type="entry name" value="NAD(P)-binding Rossmann-like Domain"/>
    <property type="match status" value="1"/>
</dbReference>
<dbReference type="Pfam" id="PF00109">
    <property type="entry name" value="ketoacyl-synt"/>
    <property type="match status" value="1"/>
</dbReference>
<dbReference type="Gene3D" id="3.40.50.1820">
    <property type="entry name" value="alpha/beta hydrolase"/>
    <property type="match status" value="1"/>
</dbReference>
<dbReference type="InterPro" id="IPR014043">
    <property type="entry name" value="Acyl_transferase_dom"/>
</dbReference>
<dbReference type="Pfam" id="PF22621">
    <property type="entry name" value="CurL-like_PKS_C"/>
    <property type="match status" value="1"/>
</dbReference>
<dbReference type="Gene3D" id="3.30.70.3290">
    <property type="match status" value="1"/>
</dbReference>
<evidence type="ECO:0000256" key="4">
    <source>
        <dbReference type="ARBA" id="ARBA00022832"/>
    </source>
</evidence>
<dbReference type="InterPro" id="IPR029058">
    <property type="entry name" value="AB_hydrolase_fold"/>
</dbReference>
<proteinExistence type="predicted"/>
<evidence type="ECO:0000313" key="9">
    <source>
        <dbReference type="EMBL" id="ARU64006.1"/>
    </source>
</evidence>
<dbReference type="OrthoDB" id="9765680at2"/>
<dbReference type="SUPFAM" id="SSF53901">
    <property type="entry name" value="Thiolase-like"/>
    <property type="match status" value="1"/>
</dbReference>
<keyword evidence="10" id="KW-1185">Reference proteome</keyword>
<dbReference type="InterPro" id="IPR020841">
    <property type="entry name" value="PKS_Beta-ketoAc_synthase_dom"/>
</dbReference>
<dbReference type="SMART" id="SM00822">
    <property type="entry name" value="PKS_KR"/>
    <property type="match status" value="1"/>
</dbReference>
<dbReference type="Pfam" id="PF00550">
    <property type="entry name" value="PP-binding"/>
    <property type="match status" value="1"/>
</dbReference>
<keyword evidence="5" id="KW-0443">Lipid metabolism</keyword>
<evidence type="ECO:0000259" key="7">
    <source>
        <dbReference type="PROSITE" id="PS50075"/>
    </source>
</evidence>
<keyword evidence="4" id="KW-0276">Fatty acid metabolism</keyword>
<dbReference type="GO" id="GO:0004315">
    <property type="term" value="F:3-oxoacyl-[acyl-carrier-protein] synthase activity"/>
    <property type="evidence" value="ECO:0007669"/>
    <property type="project" value="InterPro"/>
</dbReference>
<dbReference type="SUPFAM" id="SSF51735">
    <property type="entry name" value="NAD(P)-binding Rossmann-fold domains"/>
    <property type="match status" value="2"/>
</dbReference>
<dbReference type="InterPro" id="IPR016035">
    <property type="entry name" value="Acyl_Trfase/lysoPLipase"/>
</dbReference>
<dbReference type="PANTHER" id="PTHR43775:SF51">
    <property type="entry name" value="INACTIVE PHENOLPHTHIOCEROL SYNTHESIS POLYKETIDE SYNTHASE TYPE I PKS1-RELATED"/>
    <property type="match status" value="1"/>
</dbReference>
<dbReference type="Pfam" id="PF00698">
    <property type="entry name" value="Acyl_transf_1"/>
    <property type="match status" value="1"/>
</dbReference>
<dbReference type="FunFam" id="3.40.47.10:FF:000042">
    <property type="entry name" value="Polyketide synthase Pks13"/>
    <property type="match status" value="1"/>
</dbReference>
<dbReference type="Proteomes" id="UP000195437">
    <property type="component" value="Chromosome"/>
</dbReference>
<accession>A0A1Y0IW47</accession>
<dbReference type="InterPro" id="IPR009081">
    <property type="entry name" value="PP-bd_ACP"/>
</dbReference>
<dbReference type="PROSITE" id="PS50075">
    <property type="entry name" value="CARRIER"/>
    <property type="match status" value="1"/>
</dbReference>
<name>A0A1Y0IW47_9BACL</name>
<evidence type="ECO:0000256" key="1">
    <source>
        <dbReference type="ARBA" id="ARBA00022450"/>
    </source>
</evidence>
<evidence type="ECO:0000259" key="8">
    <source>
        <dbReference type="PROSITE" id="PS52004"/>
    </source>
</evidence>
<sequence>MEGIAIIGMSGRFPGAENVDAFWENLKNGVESISTFTDEELKAALVSEQLLQHPNYVKRGGVLAGADRFDAEFFGYTPREAEITDPQQRVFLEAAWGALEHAGYDAERYAGAIGVFGGAASNRHETMYLAANQDVVAAMGPLQALMGVSRDFLATRVSYKLNLTGPAATVLTACSTGLVAVHQACQSLLMYECDMALAGGAAVTLPQKQGYLYQEGGIMSLDGHCRTFDEAAKGTVPGEGVGVVVLKRLEDALADGDTIHAVIKGTAINNDGSMKVGYTAPSTDGQAQAIAQAQLMAGVEPDSISYVEAHGTATVLGDPIEVAALTQVFRNKTDREQFCALGSVKSNIGHADAAAGVAGLIKTVMALKHKQLPPSLHFEKGNPGIPFASSPFYVNHELKEWQSDGPRRAGVSSFGIGGTNAHVVLEEAPQVEVSAANSEHQLLVLSAKTSSALETAAQNLQAHLETHAEQALADVAYTLQKGRKAFSHRKFAVASSPEEAATLLLTSDDALTGSGSLAAGEEELECSVVFLFPGQGAQYVNMGRDLYQAEAVFRDHVDRAAELLTPHLGLDLRTVLYPAQGQEAAAQEQLTQTRLTQPALFVIEYALAQLWQAKGISPKAMLGHSIGEYVAACLAGVFTLEAALELVAARGAMMQELPSGSMLAVILSEEKLRAILPANLSLAAVNGPNACVVSGEHEAVAAFEAELEQQNISSRRLETSHAFHSAMMEPMLAAFLAKVKKVKLNAPQLPYLSNVSGTWITAEQATDPAYWVTHLREAVRFADNVQELLGNASHVYLEVGPGNALGKMVKQTAMAVQGKAYTIATLRHRNEELHDAKAWLRAVGQLWVSGVDIDWNSLYGEAEQRLRVPLPTYPFEGKSYMLQPGVPGTSKPSLAKQKNVADWYYVPVWKQGHLTAAALEAPKRWLVFLDDAGFGAEVVKELTAEGQEVVAVMADDHFSRLEDNVYGLDLRSREQYGELLKELQLAGQMPERIAHFGALSELDDSDTGLDRLEAAQERGLHSLVYLAQAITDQGWTEPVEITVITNNLQEVTGGEVFAPERATLLGACKVIPQEYPALSIRTLDLNLPYADAPQAADCVEQAAEELLSQATEEHVAYRGHTRFVQTLEKTALLHASKRGRALRQGAVYLVTGGAEDTALQLTRHLLQTVGAKVVHVAAEEELAAVELHLGSSADLLCISADITQLGQMQAVIGQTRAQFGGLNGVFHAAGNRGMGMMQFKTPDAIAAGLDEKVKGALALDAALAGEELEFVVLFSSTTGVVGGLGALENAAASLFLDRLARCNTAHGTRTFAIDWSIWKWETWLEERMENNPAVQAHMKQMREEFGMTRAEGMAALAAVLGSGLSQVIVSTQDLHAVIDNQQAYTMGAFSQGGVDASLRKEGDADYVAPRNETEEKIAGILGELFGVGSVSVLDNFFELGGNSLLAIQLVARIRQEFMVELPMDEFFAAPTIAGLAERVAQTGLAQDELDELERLLGEIEDLDLDEVTARLLSEQ</sequence>
<dbReference type="InterPro" id="IPR016039">
    <property type="entry name" value="Thiolase-like"/>
</dbReference>
<dbReference type="InterPro" id="IPR016036">
    <property type="entry name" value="Malonyl_transacylase_ACP-bd"/>
</dbReference>
<dbReference type="Pfam" id="PF21394">
    <property type="entry name" value="Beta-ketacyl_N"/>
    <property type="match status" value="1"/>
</dbReference>
<dbReference type="KEGG" id="tum:CBW65_23475"/>
<dbReference type="Pfam" id="PF08659">
    <property type="entry name" value="KR"/>
    <property type="match status" value="1"/>
</dbReference>
<dbReference type="Gene3D" id="3.30.70.250">
    <property type="entry name" value="Malonyl-CoA ACP transacylase, ACP-binding"/>
    <property type="match status" value="1"/>
</dbReference>
<dbReference type="InterPro" id="IPR001227">
    <property type="entry name" value="Ac_transferase_dom_sf"/>
</dbReference>
<dbReference type="SMART" id="SM00827">
    <property type="entry name" value="PKS_AT"/>
    <property type="match status" value="1"/>
</dbReference>
<dbReference type="InterPro" id="IPR014030">
    <property type="entry name" value="Ketoacyl_synth_N"/>
</dbReference>
<organism evidence="9 10">
    <name type="scientific">Tumebacillus avium</name>
    <dbReference type="NCBI Taxonomy" id="1903704"/>
    <lineage>
        <taxon>Bacteria</taxon>
        <taxon>Bacillati</taxon>
        <taxon>Bacillota</taxon>
        <taxon>Bacilli</taxon>
        <taxon>Bacillales</taxon>
        <taxon>Alicyclobacillaceae</taxon>
        <taxon>Tumebacillus</taxon>
    </lineage>
</organism>
<dbReference type="InterPro" id="IPR006162">
    <property type="entry name" value="Ppantetheine_attach_site"/>
</dbReference>
<keyword evidence="6" id="KW-0511">Multifunctional enzyme</keyword>
<evidence type="ECO:0000256" key="5">
    <source>
        <dbReference type="ARBA" id="ARBA00023098"/>
    </source>
</evidence>
<keyword evidence="1" id="KW-0596">Phosphopantetheine</keyword>
<dbReference type="InterPro" id="IPR036291">
    <property type="entry name" value="NAD(P)-bd_dom_sf"/>
</dbReference>
<evidence type="ECO:0000256" key="3">
    <source>
        <dbReference type="ARBA" id="ARBA00022679"/>
    </source>
</evidence>
<dbReference type="InterPro" id="IPR013968">
    <property type="entry name" value="PKS_KR"/>
</dbReference>
<dbReference type="SMART" id="SM00825">
    <property type="entry name" value="PKS_KS"/>
    <property type="match status" value="1"/>
</dbReference>
<evidence type="ECO:0000313" key="10">
    <source>
        <dbReference type="Proteomes" id="UP000195437"/>
    </source>
</evidence>
<keyword evidence="3" id="KW-0808">Transferase</keyword>